<feature type="binding site" evidence="14 15">
    <location>
        <position position="55"/>
    </location>
    <ligand>
        <name>Mg(2+)</name>
        <dbReference type="ChEBI" id="CHEBI:18420"/>
    </ligand>
</feature>
<feature type="binding site" evidence="14 15">
    <location>
        <position position="12"/>
    </location>
    <ligand>
        <name>Mg(2+)</name>
        <dbReference type="ChEBI" id="CHEBI:18420"/>
    </ligand>
</feature>
<dbReference type="Gene3D" id="3.40.50.2300">
    <property type="match status" value="1"/>
</dbReference>
<evidence type="ECO:0000256" key="4">
    <source>
        <dbReference type="ARBA" id="ARBA00023012"/>
    </source>
</evidence>
<evidence type="ECO:0000256" key="1">
    <source>
        <dbReference type="ARBA" id="ARBA00004496"/>
    </source>
</evidence>
<organism evidence="13">
    <name type="scientific">Pseudomonas fluorescens</name>
    <dbReference type="NCBI Taxonomy" id="294"/>
    <lineage>
        <taxon>Bacteria</taxon>
        <taxon>Pseudomonadati</taxon>
        <taxon>Pseudomonadota</taxon>
        <taxon>Gammaproteobacteria</taxon>
        <taxon>Pseudomonadales</taxon>
        <taxon>Pseudomonadaceae</taxon>
        <taxon>Pseudomonas</taxon>
    </lineage>
</organism>
<dbReference type="PROSITE" id="PS50043">
    <property type="entry name" value="HTH_LUXR_2"/>
    <property type="match status" value="1"/>
</dbReference>
<keyword evidence="8" id="KW-0804">Transcription</keyword>
<dbReference type="FunFam" id="3.40.50.2300:FF:000018">
    <property type="entry name" value="DNA-binding transcriptional regulator NtrC"/>
    <property type="match status" value="1"/>
</dbReference>
<evidence type="ECO:0000256" key="6">
    <source>
        <dbReference type="ARBA" id="ARBA00023125"/>
    </source>
</evidence>
<dbReference type="CDD" id="cd17537">
    <property type="entry name" value="REC_FixJ"/>
    <property type="match status" value="1"/>
</dbReference>
<dbReference type="InterPro" id="IPR011006">
    <property type="entry name" value="CheY-like_superfamily"/>
</dbReference>
<evidence type="ECO:0000313" key="13">
    <source>
        <dbReference type="EMBL" id="AAC06272.2"/>
    </source>
</evidence>
<feature type="binding site" evidence="14 15">
    <location>
        <position position="57"/>
    </location>
    <ligand>
        <name>Mg(2+)</name>
        <dbReference type="ChEBI" id="CHEBI:18420"/>
    </ligand>
</feature>
<keyword evidence="5" id="KW-0805">Transcription regulation</keyword>
<evidence type="ECO:0000259" key="11">
    <source>
        <dbReference type="PROSITE" id="PS50043"/>
    </source>
</evidence>
<dbReference type="PRINTS" id="PR00038">
    <property type="entry name" value="HTHLUXR"/>
</dbReference>
<dbReference type="GO" id="GO:0000976">
    <property type="term" value="F:transcription cis-regulatory region binding"/>
    <property type="evidence" value="ECO:0007669"/>
    <property type="project" value="UniProtKB-ARBA"/>
</dbReference>
<dbReference type="PDBsum" id="1YIO"/>
<comment type="subcellular location">
    <subcellularLocation>
        <location evidence="1">Cytoplasm</location>
    </subcellularLocation>
</comment>
<dbReference type="PDBsum" id="1ZN2"/>
<dbReference type="Pfam" id="PF00072">
    <property type="entry name" value="Response_reg"/>
    <property type="match status" value="1"/>
</dbReference>
<dbReference type="GO" id="GO:0042802">
    <property type="term" value="F:identical protein binding"/>
    <property type="evidence" value="ECO:0000353"/>
    <property type="project" value="IntAct"/>
</dbReference>
<keyword evidence="14 15" id="KW-0002">3D-structure</keyword>
<dbReference type="GO" id="GO:0001216">
    <property type="term" value="F:DNA-binding transcription activator activity"/>
    <property type="evidence" value="ECO:0007669"/>
    <property type="project" value="UniProtKB-ARBA"/>
</dbReference>
<feature type="modified residue" description="4-aspartylphosphate" evidence="10">
    <location>
        <position position="55"/>
    </location>
</feature>
<evidence type="ECO:0000256" key="3">
    <source>
        <dbReference type="ARBA" id="ARBA00022553"/>
    </source>
</evidence>
<dbReference type="PROSITE" id="PS00622">
    <property type="entry name" value="HTH_LUXR_1"/>
    <property type="match status" value="1"/>
</dbReference>
<dbReference type="EMBL" id="AF024619">
    <property type="protein sequence ID" value="AAC06272.2"/>
    <property type="molecule type" value="Genomic_DNA"/>
</dbReference>
<dbReference type="InterPro" id="IPR001789">
    <property type="entry name" value="Sig_transdc_resp-reg_receiver"/>
</dbReference>
<evidence type="ECO:0000256" key="5">
    <source>
        <dbReference type="ARBA" id="ARBA00023015"/>
    </source>
</evidence>
<evidence type="ECO:0000256" key="2">
    <source>
        <dbReference type="ARBA" id="ARBA00022490"/>
    </source>
</evidence>
<evidence type="ECO:0000256" key="7">
    <source>
        <dbReference type="ARBA" id="ARBA00023159"/>
    </source>
</evidence>
<dbReference type="SMART" id="SM00448">
    <property type="entry name" value="REC"/>
    <property type="match status" value="1"/>
</dbReference>
<evidence type="ECO:0007829" key="14">
    <source>
        <dbReference type="PDB" id="1YIO"/>
    </source>
</evidence>
<dbReference type="AlphaFoldDB" id="O30989"/>
<dbReference type="SUPFAM" id="SSF52172">
    <property type="entry name" value="CheY-like"/>
    <property type="match status" value="1"/>
</dbReference>
<dbReference type="GO" id="GO:0000160">
    <property type="term" value="P:phosphorelay signal transduction system"/>
    <property type="evidence" value="ECO:0007669"/>
    <property type="project" value="UniProtKB-KW"/>
</dbReference>
<dbReference type="FunFam" id="1.10.10.10:FF:000876">
    <property type="entry name" value="Response regulator protein TodT"/>
    <property type="match status" value="1"/>
</dbReference>
<dbReference type="GO" id="GO:0005737">
    <property type="term" value="C:cytoplasm"/>
    <property type="evidence" value="ECO:0007669"/>
    <property type="project" value="UniProtKB-SubCell"/>
</dbReference>
<dbReference type="PDB" id="1YIO">
    <property type="method" value="X-ray"/>
    <property type="resolution" value="2.20 A"/>
    <property type="chains" value="A=1-208"/>
</dbReference>
<keyword evidence="7" id="KW-0010">Activator</keyword>
<dbReference type="GO" id="GO:0046872">
    <property type="term" value="F:metal ion binding"/>
    <property type="evidence" value="ECO:0007669"/>
    <property type="project" value="UniProtKB-KW"/>
</dbReference>
<dbReference type="SMR" id="O30989"/>
<dbReference type="EvolutionaryTrace" id="O30989"/>
<dbReference type="PANTHER" id="PTHR44688:SF16">
    <property type="entry name" value="DNA-BINDING TRANSCRIPTIONAL ACTIVATOR DEVR_DOSR"/>
    <property type="match status" value="1"/>
</dbReference>
<accession>O30989</accession>
<comment type="interaction">
    <interactant intactId="EBI-15556471">
        <id>O30989</id>
    </interactant>
    <interactant intactId="EBI-15556471">
        <id>O30989</id>
        <label>styR</label>
    </interactant>
    <organismsDiffer>false</organismsDiffer>
    <experiments>2</experiments>
</comment>
<dbReference type="InterPro" id="IPR036388">
    <property type="entry name" value="WH-like_DNA-bd_sf"/>
</dbReference>
<evidence type="ECO:0000256" key="8">
    <source>
        <dbReference type="ARBA" id="ARBA00023163"/>
    </source>
</evidence>
<keyword evidence="6" id="KW-0238">DNA-binding</keyword>
<dbReference type="CDD" id="cd06170">
    <property type="entry name" value="LuxR_C_like"/>
    <property type="match status" value="1"/>
</dbReference>
<keyword evidence="4" id="KW-0902">Two-component regulatory system</keyword>
<name>O30989_PSEFL</name>
<evidence type="ECO:0007829" key="15">
    <source>
        <dbReference type="PDB" id="1ZN2"/>
    </source>
</evidence>
<keyword evidence="14 15" id="KW-0479">Metal-binding</keyword>
<sequence>MTAKPTVFVVDDDMSVREGLRNLLRSAGFEVETFDCASTFLEHRRPEQHGCLVLDMRMPGMSGIELQEQLTAISDGIPIVFITAHGDIPMTVRAMKAGAIEFLPKPFEEQALLDAIEQGLQLNAERRQARETQDQLEQLFSSLTGREQQVLQLTIRGLMNKQIAGELGIAEVTVKVHRHNIMQKLNVRSLANLVHLVEKYESFERGVS</sequence>
<keyword evidence="3 10" id="KW-0597">Phosphoprotein</keyword>
<feature type="domain" description="Response regulatory" evidence="12">
    <location>
        <begin position="6"/>
        <end position="120"/>
    </location>
</feature>
<feature type="binding site" evidence="14 15">
    <location>
        <position position="11"/>
    </location>
    <ligand>
        <name>Mg(2+)</name>
        <dbReference type="ChEBI" id="CHEBI:18420"/>
    </ligand>
</feature>
<reference evidence="14 15" key="1">
    <citation type="journal article" date="2005" name="Structure">
        <title>An active-like structure in the unphosphorylated StyR response regulator suggests a phosphorylation- dependent allosteric activation mechanism.</title>
        <authorList>
            <person name="Milani M."/>
            <person name="Leoni L."/>
            <person name="Rampioni G."/>
            <person name="Zennaro E."/>
            <person name="Ascenzi P."/>
            <person name="Bolognesi M."/>
        </authorList>
    </citation>
    <scope>X-RAY CRYSTALLOGRAPHY (2.20 ANGSTROMS) IN COMPLEX WITH MG(2+)</scope>
</reference>
<reference evidence="13" key="2">
    <citation type="submission" date="2005-02" db="EMBL/GenBank/DDBJ databases">
        <authorList>
            <person name="Smith T.P.L."/>
        </authorList>
    </citation>
    <scope>NUCLEOTIDE SEQUENCE</scope>
    <source>
        <strain evidence="13">ST</strain>
    </source>
</reference>
<dbReference type="SMART" id="SM00421">
    <property type="entry name" value="HTH_LUXR"/>
    <property type="match status" value="1"/>
</dbReference>
<evidence type="ECO:0000256" key="10">
    <source>
        <dbReference type="PROSITE-ProRule" id="PRU00169"/>
    </source>
</evidence>
<dbReference type="Gene3D" id="1.10.10.10">
    <property type="entry name" value="Winged helix-like DNA-binding domain superfamily/Winged helix DNA-binding domain"/>
    <property type="match status" value="1"/>
</dbReference>
<dbReference type="PDB" id="1ZN2">
    <property type="method" value="X-ray"/>
    <property type="resolution" value="2.91 A"/>
    <property type="chains" value="A=1-208"/>
</dbReference>
<protein>
    <recommendedName>
        <fullName evidence="9">Response regulator protein TodT</fullName>
    </recommendedName>
</protein>
<dbReference type="InterPro" id="IPR000792">
    <property type="entry name" value="Tscrpt_reg_LuxR_C"/>
</dbReference>
<gene>
    <name evidence="13" type="primary">styR</name>
</gene>
<keyword evidence="2" id="KW-0963">Cytoplasm</keyword>
<feature type="domain" description="HTH luxR-type" evidence="11">
    <location>
        <begin position="136"/>
        <end position="201"/>
    </location>
</feature>
<dbReference type="PROSITE" id="PS50110">
    <property type="entry name" value="RESPONSE_REGULATORY"/>
    <property type="match status" value="1"/>
</dbReference>
<dbReference type="Pfam" id="PF00196">
    <property type="entry name" value="GerE"/>
    <property type="match status" value="1"/>
</dbReference>
<dbReference type="PANTHER" id="PTHR44688">
    <property type="entry name" value="DNA-BINDING TRANSCRIPTIONAL ACTIVATOR DEVR_DOSR"/>
    <property type="match status" value="1"/>
</dbReference>
<dbReference type="DIP" id="DIP-48451N"/>
<evidence type="ECO:0000259" key="12">
    <source>
        <dbReference type="PROSITE" id="PS50110"/>
    </source>
</evidence>
<dbReference type="GO" id="GO:0032993">
    <property type="term" value="C:protein-DNA complex"/>
    <property type="evidence" value="ECO:0007669"/>
    <property type="project" value="UniProtKB-ARBA"/>
</dbReference>
<evidence type="ECO:0000256" key="9">
    <source>
        <dbReference type="ARBA" id="ARBA00067776"/>
    </source>
</evidence>
<proteinExistence type="evidence at protein level"/>